<keyword evidence="2 3" id="KW-0808">Transferase</keyword>
<dbReference type="AlphaFoldDB" id="A0A3D9V679"/>
<dbReference type="GO" id="GO:0035243">
    <property type="term" value="F:protein-arginine omega-N symmetric methyltransferase activity"/>
    <property type="evidence" value="ECO:0007669"/>
    <property type="project" value="TreeGrafter"/>
</dbReference>
<dbReference type="InterPro" id="IPR029063">
    <property type="entry name" value="SAM-dependent_MTases_sf"/>
</dbReference>
<dbReference type="InterPro" id="IPR038375">
    <property type="entry name" value="NDUFAF7_sf"/>
</dbReference>
<proteinExistence type="predicted"/>
<dbReference type="GO" id="GO:0032259">
    <property type="term" value="P:methylation"/>
    <property type="evidence" value="ECO:0007669"/>
    <property type="project" value="UniProtKB-KW"/>
</dbReference>
<keyword evidence="1 3" id="KW-0489">Methyltransferase</keyword>
<dbReference type="PANTHER" id="PTHR12049:SF7">
    <property type="entry name" value="PROTEIN ARGININE METHYLTRANSFERASE NDUFAF7, MITOCHONDRIAL"/>
    <property type="match status" value="1"/>
</dbReference>
<comment type="caution">
    <text evidence="3">The sequence shown here is derived from an EMBL/GenBank/DDBJ whole genome shotgun (WGS) entry which is preliminary data.</text>
</comment>
<keyword evidence="4" id="KW-1185">Reference proteome</keyword>
<dbReference type="InterPro" id="IPR003788">
    <property type="entry name" value="NDUFAF7"/>
</dbReference>
<evidence type="ECO:0000313" key="3">
    <source>
        <dbReference type="EMBL" id="REF37037.1"/>
    </source>
</evidence>
<name>A0A3D9V679_THECX</name>
<accession>A0A3D9V679</accession>
<evidence type="ECO:0000256" key="2">
    <source>
        <dbReference type="ARBA" id="ARBA00022679"/>
    </source>
</evidence>
<dbReference type="RefSeq" id="WP_115850571.1">
    <property type="nucleotide sequence ID" value="NZ_QTUC01000001.1"/>
</dbReference>
<reference evidence="3 4" key="1">
    <citation type="submission" date="2018-08" db="EMBL/GenBank/DDBJ databases">
        <title>Sequencing the genomes of 1000 actinobacteria strains.</title>
        <authorList>
            <person name="Klenk H.-P."/>
        </authorList>
    </citation>
    <scope>NUCLEOTIDE SEQUENCE [LARGE SCALE GENOMIC DNA]</scope>
    <source>
        <strain evidence="3 4">DSM 22891</strain>
    </source>
</reference>
<dbReference type="Pfam" id="PF02636">
    <property type="entry name" value="Methyltransf_28"/>
    <property type="match status" value="1"/>
</dbReference>
<evidence type="ECO:0000256" key="1">
    <source>
        <dbReference type="ARBA" id="ARBA00022603"/>
    </source>
</evidence>
<organism evidence="3 4">
    <name type="scientific">Thermasporomyces composti</name>
    <dbReference type="NCBI Taxonomy" id="696763"/>
    <lineage>
        <taxon>Bacteria</taxon>
        <taxon>Bacillati</taxon>
        <taxon>Actinomycetota</taxon>
        <taxon>Actinomycetes</taxon>
        <taxon>Propionibacteriales</taxon>
        <taxon>Nocardioidaceae</taxon>
        <taxon>Thermasporomyces</taxon>
    </lineage>
</organism>
<dbReference type="OrthoDB" id="4856867at2"/>
<dbReference type="Proteomes" id="UP000256485">
    <property type="component" value="Unassembled WGS sequence"/>
</dbReference>
<protein>
    <submittedName>
        <fullName evidence="3">SAM-dependent MidA family methyltransferase</fullName>
    </submittedName>
</protein>
<dbReference type="EMBL" id="QTUC01000001">
    <property type="protein sequence ID" value="REF37037.1"/>
    <property type="molecule type" value="Genomic_DNA"/>
</dbReference>
<evidence type="ECO:0000313" key="4">
    <source>
        <dbReference type="Proteomes" id="UP000256485"/>
    </source>
</evidence>
<dbReference type="SUPFAM" id="SSF53335">
    <property type="entry name" value="S-adenosyl-L-methionine-dependent methyltransferases"/>
    <property type="match status" value="1"/>
</dbReference>
<gene>
    <name evidence="3" type="ORF">DFJ64_2473</name>
</gene>
<dbReference type="PANTHER" id="PTHR12049">
    <property type="entry name" value="PROTEIN ARGININE METHYLTRANSFERASE NDUFAF7, MITOCHONDRIAL"/>
    <property type="match status" value="1"/>
</dbReference>
<dbReference type="Gene3D" id="3.40.50.12710">
    <property type="match status" value="1"/>
</dbReference>
<sequence>MARWRTWREATTEALYGPDGFFRTQAPAEHFRTSVHVSTQFAAALLRLARSTGLTTVVDVGAGRGELLAALHDLAPDLTLVGVELADRPSTVPAAATWTDTVPHDVDALIVANEWLDNVPVDVAEVDPHGTARIVEVDVATGNERLGPPVTGRDAAWLDEWWPLADAPPGSRGEIGWPRDDAWADVVRRLRHGVAVAIDYGHLREERPWRGTLTAYRSGRVVSPVPDTSCDITSHVAVDAVAHAGECAGAQSTLVTRQRDALRALGVSAARPPHALAHTDPRGYLAALARSCEASELVDAGGLGGFWWVLQARDVDPPAELCRAARRRVHPSSPARPGDR</sequence>